<comment type="caution">
    <text evidence="1">The sequence shown here is derived from an EMBL/GenBank/DDBJ whole genome shotgun (WGS) entry which is preliminary data.</text>
</comment>
<dbReference type="EMBL" id="BOOA01000003">
    <property type="protein sequence ID" value="GIH22211.1"/>
    <property type="molecule type" value="Genomic_DNA"/>
</dbReference>
<gene>
    <name evidence="1" type="ORF">Aph01nite_05210</name>
</gene>
<keyword evidence="2" id="KW-1185">Reference proteome</keyword>
<name>A0A919Q4X5_9ACTN</name>
<dbReference type="AlphaFoldDB" id="A0A919Q4X5"/>
<dbReference type="InterPro" id="IPR023375">
    <property type="entry name" value="ADC_dom_sf"/>
</dbReference>
<evidence type="ECO:0000313" key="2">
    <source>
        <dbReference type="Proteomes" id="UP000640052"/>
    </source>
</evidence>
<accession>A0A919Q4X5</accession>
<organism evidence="1 2">
    <name type="scientific">Acrocarpospora phusangensis</name>
    <dbReference type="NCBI Taxonomy" id="1070424"/>
    <lineage>
        <taxon>Bacteria</taxon>
        <taxon>Bacillati</taxon>
        <taxon>Actinomycetota</taxon>
        <taxon>Actinomycetes</taxon>
        <taxon>Streptosporangiales</taxon>
        <taxon>Streptosporangiaceae</taxon>
        <taxon>Acrocarpospora</taxon>
    </lineage>
</organism>
<sequence>MRGMTKSYLLGLTPSDAIKPEEQPVLAPPSPTVVRPVMHQRWSELTFVHWRYPPETVAPLLPPGLSPETFDGSAWVGLVPFLMKGVRMPGMPPLPWMSFFPETNVRTYVRDESGRAGVWFFSLDAARLPAVVGGRAGFHLPYFWSDMSVRRAATLWTYHSRRRLPGPPGAHVDLEVRVGSSLDSPDELAHFLTARYLLFNLVSGRLASAQVEHPPWPLQQASLVHLDESLLRAGDIPSPDGPPVLHASLGVPVRIGMWRR</sequence>
<dbReference type="Proteomes" id="UP000640052">
    <property type="component" value="Unassembled WGS sequence"/>
</dbReference>
<evidence type="ECO:0000313" key="1">
    <source>
        <dbReference type="EMBL" id="GIH22211.1"/>
    </source>
</evidence>
<dbReference type="Pfam" id="PF09844">
    <property type="entry name" value="DUF2071"/>
    <property type="match status" value="1"/>
</dbReference>
<dbReference type="PANTHER" id="PTHR39186">
    <property type="entry name" value="DUF2071 FAMILY PROTEIN"/>
    <property type="match status" value="1"/>
</dbReference>
<dbReference type="Gene3D" id="2.40.400.10">
    <property type="entry name" value="Acetoacetate decarboxylase-like"/>
    <property type="match status" value="1"/>
</dbReference>
<protein>
    <recommendedName>
        <fullName evidence="3">DUF2071 domain-containing protein</fullName>
    </recommendedName>
</protein>
<evidence type="ECO:0008006" key="3">
    <source>
        <dbReference type="Google" id="ProtNLM"/>
    </source>
</evidence>
<dbReference type="PANTHER" id="PTHR39186:SF1">
    <property type="entry name" value="DUF2071 DOMAIN-CONTAINING PROTEIN"/>
    <property type="match status" value="1"/>
</dbReference>
<dbReference type="SUPFAM" id="SSF160104">
    <property type="entry name" value="Acetoacetate decarboxylase-like"/>
    <property type="match status" value="1"/>
</dbReference>
<dbReference type="InterPro" id="IPR018644">
    <property type="entry name" value="DUF2071"/>
</dbReference>
<proteinExistence type="predicted"/>
<reference evidence="1" key="1">
    <citation type="submission" date="2021-01" db="EMBL/GenBank/DDBJ databases">
        <title>Whole genome shotgun sequence of Acrocarpospora phusangensis NBRC 108782.</title>
        <authorList>
            <person name="Komaki H."/>
            <person name="Tamura T."/>
        </authorList>
    </citation>
    <scope>NUCLEOTIDE SEQUENCE</scope>
    <source>
        <strain evidence="1">NBRC 108782</strain>
    </source>
</reference>